<feature type="domain" description="Toprim" evidence="10">
    <location>
        <begin position="177"/>
        <end position="256"/>
    </location>
</feature>
<keyword evidence="1" id="KW-0240">DNA-directed RNA polymerase</keyword>
<dbReference type="EMBL" id="LROR01000095">
    <property type="protein sequence ID" value="OBR90433.1"/>
    <property type="molecule type" value="Genomic_DNA"/>
</dbReference>
<keyword evidence="7" id="KW-0863">Zinc-finger</keyword>
<dbReference type="InterPro" id="IPR002694">
    <property type="entry name" value="Znf_CHC2"/>
</dbReference>
<keyword evidence="4" id="KW-0548">Nucleotidyltransferase</keyword>
<dbReference type="SMART" id="SM00400">
    <property type="entry name" value="ZnF_CHCC"/>
    <property type="match status" value="1"/>
</dbReference>
<evidence type="ECO:0000259" key="10">
    <source>
        <dbReference type="PROSITE" id="PS50880"/>
    </source>
</evidence>
<keyword evidence="14" id="KW-1185">Reference proteome</keyword>
<dbReference type="Gene3D" id="3.40.1360.10">
    <property type="match status" value="1"/>
</dbReference>
<evidence type="ECO:0000256" key="3">
    <source>
        <dbReference type="ARBA" id="ARBA00022679"/>
    </source>
</evidence>
<proteinExistence type="predicted"/>
<dbReference type="SUPFAM" id="SSF57783">
    <property type="entry name" value="Zinc beta-ribbon"/>
    <property type="match status" value="1"/>
</dbReference>
<comment type="caution">
    <text evidence="11">The sequence shown here is derived from an EMBL/GenBank/DDBJ whole genome shotgun (WGS) entry which is preliminary data.</text>
</comment>
<dbReference type="GO" id="GO:0008270">
    <property type="term" value="F:zinc ion binding"/>
    <property type="evidence" value="ECO:0007669"/>
    <property type="project" value="UniProtKB-KW"/>
</dbReference>
<dbReference type="PATRIC" id="fig|1705578.3.peg.726"/>
<accession>A0A162JBF7</accession>
<organism evidence="11 13">
    <name type="scientific">Clostridium coskatii</name>
    <dbReference type="NCBI Taxonomy" id="1705578"/>
    <lineage>
        <taxon>Bacteria</taxon>
        <taxon>Bacillati</taxon>
        <taxon>Bacillota</taxon>
        <taxon>Clostridia</taxon>
        <taxon>Eubacteriales</taxon>
        <taxon>Clostridiaceae</taxon>
        <taxon>Clostridium</taxon>
    </lineage>
</organism>
<dbReference type="GO" id="GO:0003899">
    <property type="term" value="F:DNA-directed RNA polymerase activity"/>
    <property type="evidence" value="ECO:0007669"/>
    <property type="project" value="InterPro"/>
</dbReference>
<dbReference type="GO" id="GO:1990077">
    <property type="term" value="C:primosome complex"/>
    <property type="evidence" value="ECO:0007669"/>
    <property type="project" value="UniProtKB-KW"/>
</dbReference>
<dbReference type="GO" id="GO:0000428">
    <property type="term" value="C:DNA-directed RNA polymerase complex"/>
    <property type="evidence" value="ECO:0007669"/>
    <property type="project" value="UniProtKB-KW"/>
</dbReference>
<evidence type="ECO:0000256" key="9">
    <source>
        <dbReference type="ARBA" id="ARBA00023163"/>
    </source>
</evidence>
<dbReference type="Pfam" id="PF01807">
    <property type="entry name" value="Zn_ribbon_DnaG"/>
    <property type="match status" value="1"/>
</dbReference>
<keyword evidence="9" id="KW-0804">Transcription</keyword>
<dbReference type="Proteomes" id="UP000077384">
    <property type="component" value="Unassembled WGS sequence"/>
</dbReference>
<dbReference type="RefSeq" id="WP_063601163.1">
    <property type="nucleotide sequence ID" value="NZ_LITQ01000015.1"/>
</dbReference>
<dbReference type="InterPro" id="IPR036977">
    <property type="entry name" value="DNA_primase_Znf_CHC2"/>
</dbReference>
<evidence type="ECO:0000313" key="12">
    <source>
        <dbReference type="EMBL" id="OBR90433.1"/>
    </source>
</evidence>
<reference evidence="11 13" key="1">
    <citation type="journal article" date="2015" name="Biotechnol. Bioeng.">
        <title>Genome sequence and phenotypic characterization of Caulobacter segnis.</title>
        <authorList>
            <person name="Patel S."/>
            <person name="Fletcher B."/>
            <person name="Scott D.C."/>
            <person name="Ely B."/>
        </authorList>
    </citation>
    <scope>NUCLEOTIDE SEQUENCE [LARGE SCALE GENOMIC DNA]</scope>
    <source>
        <strain evidence="11 13">PS02</strain>
    </source>
</reference>
<dbReference type="PANTHER" id="PTHR30313">
    <property type="entry name" value="DNA PRIMASE"/>
    <property type="match status" value="1"/>
</dbReference>
<keyword evidence="2" id="KW-0639">Primosome</keyword>
<keyword evidence="8" id="KW-0862">Zinc</keyword>
<dbReference type="InterPro" id="IPR006171">
    <property type="entry name" value="TOPRIM_dom"/>
</dbReference>
<dbReference type="PROSITE" id="PS50880">
    <property type="entry name" value="TOPRIM"/>
    <property type="match status" value="1"/>
</dbReference>
<dbReference type="AlphaFoldDB" id="A0A162JBF7"/>
<dbReference type="GO" id="GO:0003677">
    <property type="term" value="F:DNA binding"/>
    <property type="evidence" value="ECO:0007669"/>
    <property type="project" value="InterPro"/>
</dbReference>
<keyword evidence="5" id="KW-0235">DNA replication</keyword>
<evidence type="ECO:0000256" key="4">
    <source>
        <dbReference type="ARBA" id="ARBA00022695"/>
    </source>
</evidence>
<keyword evidence="6" id="KW-0479">Metal-binding</keyword>
<name>A0A162JBF7_9CLOT</name>
<dbReference type="EMBL" id="LITQ01000015">
    <property type="protein sequence ID" value="OAA93025.1"/>
    <property type="molecule type" value="Genomic_DNA"/>
</dbReference>
<evidence type="ECO:0000256" key="1">
    <source>
        <dbReference type="ARBA" id="ARBA00022478"/>
    </source>
</evidence>
<dbReference type="GO" id="GO:0005737">
    <property type="term" value="C:cytoplasm"/>
    <property type="evidence" value="ECO:0007669"/>
    <property type="project" value="TreeGrafter"/>
</dbReference>
<protein>
    <submittedName>
        <fullName evidence="11">DNA primase</fullName>
    </submittedName>
</protein>
<dbReference type="CDD" id="cd00188">
    <property type="entry name" value="TOPRIM"/>
    <property type="match status" value="1"/>
</dbReference>
<evidence type="ECO:0000256" key="2">
    <source>
        <dbReference type="ARBA" id="ARBA00022515"/>
    </source>
</evidence>
<reference evidence="12 14" key="2">
    <citation type="journal article" date="2016" name="Front. Microbiol.">
        <title>Industrial Acetogenic Biocatalysts: A Comparative Metabolic and Genomic Analysis.</title>
        <authorList>
            <person name="Bengelsdorf F."/>
            <person name="Poehlein A."/>
            <person name="Sonja S."/>
            <person name="Erz C."/>
            <person name="Hummel T."/>
            <person name="Hoffmeister S."/>
            <person name="Daniel R."/>
            <person name="Durre P."/>
        </authorList>
    </citation>
    <scope>NUCLEOTIDE SEQUENCE [LARGE SCALE GENOMIC DNA]</scope>
    <source>
        <strain evidence="12 14">PTA-10522</strain>
    </source>
</reference>
<evidence type="ECO:0000256" key="5">
    <source>
        <dbReference type="ARBA" id="ARBA00022705"/>
    </source>
</evidence>
<evidence type="ECO:0000256" key="7">
    <source>
        <dbReference type="ARBA" id="ARBA00022771"/>
    </source>
</evidence>
<sequence>MNIENIDLRQVIEDVTGQKFNRENKILSPFSNEKTPSFAIYFDSNNNKWKFKDFSSGKSGDAIDFIRETKGVSYNQAREYLGLTVEKSVQEQQTERVQSFIDWQIKKFVWKEKLIGLFPFTNDKGEVAYFKAKFKNDKGEKRLSYYHIEDSKVINKRGCDELPYNLYEAIQGIENGKVIIICEGEKDVNNLNSMLKRSDYVATSVKNVKDLSMYENAYLYICGDTGEAGERYKWSIYKKLFSSAKSFKFINLLGIKSMGDNKDVTDWLDAGHDKRDLLNAFNRSLDLKNKYELQQDSLGIYKTTFKGEDEKRIYMTNFNVVDATAIHYVNEDVEGIKLSIKTSFGSIIEKMDYVSVFDDPKSFRNFLGSMDLIFKGKVDDLMTLKAWINKYFALEKSKVYSGTRFVLEDGEIKLVTKDGMISNKGVDPKIKSDGGTTIKIIDIKPIEKKELQELMKCLFEFVPKKISYSIIGTIINNFAVAQAMELGINFHHLLLAGESGGGKSTTLENVIAAILNYPKDDIKSIGLTTPFAMEKALSEGNYSILFEEFKPSEMNEYKKKMISEILRNSYDRHTIDKGNRNLKSNTVFALTRPIILAGEQTFVNNEKALNERSCIVYFSKGERTKEHTTAMNWIIDHQDILNKLGRSLIDIVLNMSVEEYKNLRDIEANKIEGLKDRPLNTAINICTGIAILDKLLSKFSLDLIQEYETSVVENIKNEILDNGEESSSEVEQILKLYDQIVGDDRVSDEYLKCAVYRHEGNIYIRTSEMYNQIFSYMKDIGDKKPMMELKDFKKQAKMAGYLLKPSGKVVKVNKKTTKFDLYDIKKIKKLGLEAIAPPDIFEDEWEKDEQKVVFPDKFNKNK</sequence>
<dbReference type="PANTHER" id="PTHR30313:SF2">
    <property type="entry name" value="DNA PRIMASE"/>
    <property type="match status" value="1"/>
</dbReference>
<keyword evidence="3" id="KW-0808">Transferase</keyword>
<dbReference type="Gene3D" id="3.90.580.10">
    <property type="entry name" value="Zinc finger, CHC2-type domain"/>
    <property type="match status" value="1"/>
</dbReference>
<evidence type="ECO:0000313" key="13">
    <source>
        <dbReference type="Proteomes" id="UP000077384"/>
    </source>
</evidence>
<dbReference type="GO" id="GO:0006269">
    <property type="term" value="P:DNA replication, synthesis of primer"/>
    <property type="evidence" value="ECO:0007669"/>
    <property type="project" value="UniProtKB-KW"/>
</dbReference>
<evidence type="ECO:0000313" key="11">
    <source>
        <dbReference type="EMBL" id="OAA93025.1"/>
    </source>
</evidence>
<evidence type="ECO:0000256" key="8">
    <source>
        <dbReference type="ARBA" id="ARBA00022833"/>
    </source>
</evidence>
<dbReference type="Proteomes" id="UP000093694">
    <property type="component" value="Unassembled WGS sequence"/>
</dbReference>
<evidence type="ECO:0000313" key="14">
    <source>
        <dbReference type="Proteomes" id="UP000093694"/>
    </source>
</evidence>
<evidence type="ECO:0000256" key="6">
    <source>
        <dbReference type="ARBA" id="ARBA00022723"/>
    </source>
</evidence>
<dbReference type="InterPro" id="IPR050219">
    <property type="entry name" value="DnaG_primase"/>
</dbReference>
<gene>
    <name evidence="11" type="primary">dnaG_1</name>
    <name evidence="12" type="ORF">CLCOS_39910</name>
    <name evidence="11" type="ORF">WX73_00343</name>
</gene>